<dbReference type="AlphaFoldDB" id="A0A974DZC7"/>
<proteinExistence type="predicted"/>
<reference evidence="5" key="1">
    <citation type="journal article" date="2016" name="Nature">
        <title>Genome evolution in the allotetraploid frog Xenopus laevis.</title>
        <authorList>
            <person name="Session A.M."/>
            <person name="Uno Y."/>
            <person name="Kwon T."/>
            <person name="Chapman J.A."/>
            <person name="Toyoda A."/>
            <person name="Takahashi S."/>
            <person name="Fukui A."/>
            <person name="Hikosaka A."/>
            <person name="Suzuki A."/>
            <person name="Kondo M."/>
            <person name="van Heeringen S.J."/>
            <person name="Quigley I."/>
            <person name="Heinz S."/>
            <person name="Ogino H."/>
            <person name="Ochi H."/>
            <person name="Hellsten U."/>
            <person name="Lyons J.B."/>
            <person name="Simakov O."/>
            <person name="Putnam N."/>
            <person name="Stites J."/>
            <person name="Kuroki Y."/>
            <person name="Tanaka T."/>
            <person name="Michiue T."/>
            <person name="Watanabe M."/>
            <person name="Bogdanovic O."/>
            <person name="Lister R."/>
            <person name="Georgiou G."/>
            <person name="Paranjpe S.S."/>
            <person name="van Kruijsbergen I."/>
            <person name="Shu S."/>
            <person name="Carlson J."/>
            <person name="Kinoshita T."/>
            <person name="Ohta Y."/>
            <person name="Mawaribuchi S."/>
            <person name="Jenkins J."/>
            <person name="Grimwood J."/>
            <person name="Schmutz J."/>
            <person name="Mitros T."/>
            <person name="Mozaffari S.V."/>
            <person name="Suzuki Y."/>
            <person name="Haramoto Y."/>
            <person name="Yamamoto T.S."/>
            <person name="Takagi C."/>
            <person name="Heald R."/>
            <person name="Miller K."/>
            <person name="Haudenschild C."/>
            <person name="Kitzman J."/>
            <person name="Nakayama T."/>
            <person name="Izutsu Y."/>
            <person name="Robert J."/>
            <person name="Fortriede J."/>
            <person name="Burns K."/>
            <person name="Lotay V."/>
            <person name="Karimi K."/>
            <person name="Yasuoka Y."/>
            <person name="Dichmann D.S."/>
            <person name="Flajnik M.F."/>
            <person name="Houston D.W."/>
            <person name="Shendure J."/>
            <person name="DuPasquier L."/>
            <person name="Vize P.D."/>
            <person name="Zorn A.M."/>
            <person name="Ito M."/>
            <person name="Marcotte E.M."/>
            <person name="Wallingford J.B."/>
            <person name="Ito Y."/>
            <person name="Asashima M."/>
            <person name="Ueno N."/>
            <person name="Matsuda Y."/>
            <person name="Veenstra G.J."/>
            <person name="Fujiyama A."/>
            <person name="Harland R.M."/>
            <person name="Taira M."/>
            <person name="Rokhsar D.S."/>
        </authorList>
    </citation>
    <scope>NUCLEOTIDE SEQUENCE [LARGE SCALE GENOMIC DNA]</scope>
    <source>
        <strain evidence="5">J</strain>
    </source>
</reference>
<organism evidence="4 5">
    <name type="scientific">Xenopus laevis</name>
    <name type="common">African clawed frog</name>
    <dbReference type="NCBI Taxonomy" id="8355"/>
    <lineage>
        <taxon>Eukaryota</taxon>
        <taxon>Metazoa</taxon>
        <taxon>Chordata</taxon>
        <taxon>Craniata</taxon>
        <taxon>Vertebrata</taxon>
        <taxon>Euteleostomi</taxon>
        <taxon>Amphibia</taxon>
        <taxon>Batrachia</taxon>
        <taxon>Anura</taxon>
        <taxon>Pipoidea</taxon>
        <taxon>Pipidae</taxon>
        <taxon>Xenopodinae</taxon>
        <taxon>Xenopus</taxon>
        <taxon>Xenopus</taxon>
    </lineage>
</organism>
<evidence type="ECO:0000256" key="2">
    <source>
        <dbReference type="SAM" id="MobiDB-lite"/>
    </source>
</evidence>
<gene>
    <name evidence="4" type="ORF">XELAEV_18005970mg</name>
</gene>
<name>A0A974DZC7_XENLA</name>
<accession>A0A974DZC7</accession>
<dbReference type="GO" id="GO:0005634">
    <property type="term" value="C:nucleus"/>
    <property type="evidence" value="ECO:0007669"/>
    <property type="project" value="UniProtKB-SubCell"/>
</dbReference>
<evidence type="ECO:0000259" key="3">
    <source>
        <dbReference type="PROSITE" id="PS51031"/>
    </source>
</evidence>
<dbReference type="PROSITE" id="PS51031">
    <property type="entry name" value="BESS"/>
    <property type="match status" value="1"/>
</dbReference>
<evidence type="ECO:0000313" key="5">
    <source>
        <dbReference type="Proteomes" id="UP000694892"/>
    </source>
</evidence>
<dbReference type="EMBL" id="CM004466">
    <property type="protein sequence ID" value="OCU00196.1"/>
    <property type="molecule type" value="Genomic_DNA"/>
</dbReference>
<dbReference type="InterPro" id="IPR004210">
    <property type="entry name" value="BESS_motif"/>
</dbReference>
<dbReference type="GO" id="GO:0003677">
    <property type="term" value="F:DNA binding"/>
    <property type="evidence" value="ECO:0007669"/>
    <property type="project" value="InterPro"/>
</dbReference>
<feature type="domain" description="BESS" evidence="3">
    <location>
        <begin position="17"/>
        <end position="56"/>
    </location>
</feature>
<feature type="region of interest" description="Disordered" evidence="2">
    <location>
        <begin position="56"/>
        <end position="78"/>
    </location>
</feature>
<sequence>MIDTYSKTCQNEALIKQDEDYHFVHSLLTYLNKMDPVCKLDAKMDIFMVLKKHANKQTLPSQTPPSSRQQYPGYSTSGDYTDTQSTIYPLTSHHVAAIHPPMSSHRQFHAFSHSIPPPRHMQQRPYPPPNYDTPPSAQQLIYQPSTSACHAPSPVLTAHMQAQTTIS</sequence>
<evidence type="ECO:0000313" key="4">
    <source>
        <dbReference type="EMBL" id="OCU00196.1"/>
    </source>
</evidence>
<evidence type="ECO:0000256" key="1">
    <source>
        <dbReference type="PROSITE-ProRule" id="PRU00371"/>
    </source>
</evidence>
<comment type="subcellular location">
    <subcellularLocation>
        <location evidence="1">Nucleus</location>
    </subcellularLocation>
</comment>
<keyword evidence="1" id="KW-0539">Nucleus</keyword>
<dbReference type="Proteomes" id="UP000694892">
    <property type="component" value="Chromosome 1L"/>
</dbReference>
<protein>
    <recommendedName>
        <fullName evidence="3">BESS domain-containing protein</fullName>
    </recommendedName>
</protein>